<accession>A0AC61ZT95</accession>
<dbReference type="EMBL" id="PP357458">
    <property type="protein sequence ID" value="WWT41039.1"/>
    <property type="molecule type" value="Genomic_DNA"/>
</dbReference>
<organism evidence="1">
    <name type="scientific">Klebsiella phage phi1_175008</name>
    <dbReference type="NCBI Taxonomy" id="3127744"/>
    <lineage>
        <taxon>Viruses</taxon>
        <taxon>Duplodnaviria</taxon>
        <taxon>Heunggongvirae</taxon>
        <taxon>Uroviricota</taxon>
        <taxon>Caudoviricetes</taxon>
        <taxon>Stephanstirmvirinae</taxon>
    </lineage>
</organism>
<evidence type="ECO:0000313" key="1">
    <source>
        <dbReference type="EMBL" id="WWT41039.1"/>
    </source>
</evidence>
<name>A0AC61ZT95_9CAUD</name>
<proteinExistence type="predicted"/>
<reference evidence="1" key="1">
    <citation type="submission" date="2024-02" db="EMBL/GenBank/DDBJ databases">
        <title>Klebsiella phages.</title>
        <authorList>
            <person name="Li J."/>
            <person name="Feng Y."/>
            <person name="Zong Z."/>
        </authorList>
    </citation>
    <scope>NUCLEOTIDE SEQUENCE</scope>
</reference>
<protein>
    <submittedName>
        <fullName evidence="1">Uncharacterized protein</fullName>
    </submittedName>
</protein>
<sequence>MSKLTSEQKIEIASMKAAGYSSRHIAAKVLGSASRKSTVNDFLARGESLSEIRDIADGIKQPVIKIIDVETAPEIVYSFRRFKAFISPDQVIKRGYLLSYSISDLYTGEVEGKNLTSYPLFDIDHTDDWELCQDLWRILDDADVVVAHNGYKFDRAYINQRFAYHGMQPPSTYVVVDTLKAAKKQFALPSNSLKEMGAYFETESEKLDNEGFPLWKACCEGDRSAFDRMQTYNDGDVVSLRDLYIKILAWIPQHPNLAAYYEDELRRCPRCGKDHLVPVPDKFYNTAVSTFQVLRCTSCSSLSRGRVNLRSKAKRASTVIGI</sequence>